<name>C7RS30_ACCRE</name>
<reference evidence="2" key="1">
    <citation type="submission" date="2009-08" db="EMBL/GenBank/DDBJ databases">
        <authorList>
            <consortium name="US DOE Joint Genome Institute"/>
            <person name="Lucas S."/>
            <person name="Copeland A."/>
            <person name="Lapidus A."/>
            <person name="Glavina del Rio T."/>
            <person name="Dalin E."/>
            <person name="Tice H."/>
            <person name="Bruce D."/>
            <person name="Barry K."/>
            <person name="Pitluck S."/>
            <person name="Lowry S."/>
            <person name="Larimer F."/>
            <person name="Land M."/>
            <person name="Hauser L."/>
            <person name="Kyrpides N."/>
            <person name="Ivanova N."/>
            <person name="McMahon K.D."/>
            <person name="Hugenholtz P."/>
        </authorList>
    </citation>
    <scope>NUCLEOTIDE SEQUENCE</scope>
    <source>
        <strain evidence="2">UW-1</strain>
    </source>
</reference>
<dbReference type="KEGG" id="app:CAP2UW1_2566"/>
<keyword evidence="1" id="KW-1133">Transmembrane helix</keyword>
<dbReference type="EMBL" id="CP001715">
    <property type="protein sequence ID" value="ACV35853.1"/>
    <property type="molecule type" value="Genomic_DNA"/>
</dbReference>
<keyword evidence="1" id="KW-0812">Transmembrane</keyword>
<dbReference type="HOGENOM" id="CLU_3075612_0_0_4"/>
<organism evidence="2">
    <name type="scientific">Accumulibacter regalis</name>
    <dbReference type="NCBI Taxonomy" id="522306"/>
    <lineage>
        <taxon>Bacteria</taxon>
        <taxon>Pseudomonadati</taxon>
        <taxon>Pseudomonadota</taxon>
        <taxon>Betaproteobacteria</taxon>
        <taxon>Candidatus Accumulibacter</taxon>
    </lineage>
</organism>
<proteinExistence type="predicted"/>
<evidence type="ECO:0000313" key="2">
    <source>
        <dbReference type="EMBL" id="ACV35853.1"/>
    </source>
</evidence>
<accession>C7RS30</accession>
<sequence>MNLQLLASLGWHELPILIFAGLLGVVFFLVIRQNQKDYLELVGILTSSKADS</sequence>
<feature type="transmembrane region" description="Helical" evidence="1">
    <location>
        <begin position="12"/>
        <end position="31"/>
    </location>
</feature>
<keyword evidence="1" id="KW-0472">Membrane</keyword>
<evidence type="ECO:0000256" key="1">
    <source>
        <dbReference type="SAM" id="Phobius"/>
    </source>
</evidence>
<protein>
    <submittedName>
        <fullName evidence="2">Uncharacterized protein</fullName>
    </submittedName>
</protein>
<reference evidence="2" key="2">
    <citation type="submission" date="2009-09" db="EMBL/GenBank/DDBJ databases">
        <title>Complete sequence of chromosome of Candidatus Accumulibacter phosphatis clade IIA str. UW-1.</title>
        <authorList>
            <consortium name="US DOE Joint Genome Institute"/>
            <person name="Martin H.G."/>
            <person name="Ivanova N."/>
            <person name="Kunin V."/>
            <person name="Warnecke F."/>
            <person name="Barry K."/>
            <person name="He S."/>
            <person name="Salamov A."/>
            <person name="Szeto E."/>
            <person name="Dalin E."/>
            <person name="Pangilinan J.L."/>
            <person name="Lapidus A."/>
            <person name="Lowry S."/>
            <person name="Kyrpides N.C."/>
            <person name="McMahon K.D."/>
            <person name="Hugenholtz P."/>
        </authorList>
    </citation>
    <scope>NUCLEOTIDE SEQUENCE [LARGE SCALE GENOMIC DNA]</scope>
    <source>
        <strain evidence="2">UW-1</strain>
    </source>
</reference>
<dbReference type="AlphaFoldDB" id="C7RS30"/>
<gene>
    <name evidence="2" type="ordered locus">CAP2UW1_2566</name>
</gene>